<dbReference type="RefSeq" id="WP_130146278.1">
    <property type="nucleotide sequence ID" value="NZ_SGSU01000011.1"/>
</dbReference>
<dbReference type="EMBL" id="SGSU01000011">
    <property type="protein sequence ID" value="RZG66365.1"/>
    <property type="molecule type" value="Genomic_DNA"/>
</dbReference>
<dbReference type="Gene3D" id="3.90.550.10">
    <property type="entry name" value="Spore Coat Polysaccharide Biosynthesis Protein SpsA, Chain A"/>
    <property type="match status" value="1"/>
</dbReference>
<evidence type="ECO:0000313" key="1">
    <source>
        <dbReference type="EMBL" id="RZG66365.1"/>
    </source>
</evidence>
<dbReference type="GO" id="GO:0016740">
    <property type="term" value="F:transferase activity"/>
    <property type="evidence" value="ECO:0007669"/>
    <property type="project" value="UniProtKB-KW"/>
</dbReference>
<accession>A0A4Q7B0C2</accession>
<gene>
    <name evidence="1" type="ORF">EXE25_10920</name>
</gene>
<protein>
    <submittedName>
        <fullName evidence="1">Glycosyltransferase</fullName>
    </submittedName>
</protein>
<dbReference type="AlphaFoldDB" id="A0A4Q7B0C2"/>
<dbReference type="SUPFAM" id="SSF53448">
    <property type="entry name" value="Nucleotide-diphospho-sugar transferases"/>
    <property type="match status" value="1"/>
</dbReference>
<sequence>MSKSKIALVVIVYNKTLNESATLQGLSRFNMPLQHLVIVNNGPNAVEEDELLLELKQKHLQVTLENHLENKPLSWIYNDLIEKNTADYYVMFDDDTEINSEYEQHLFYGLQNTDIELPKIYARIDKVQHFPMLNDQLLLHSGQVRQIQTIFSVGSGLVLSERIKHVFIEKFGHVFDQHFAFYGVDSTFFLRLNQMIHAGNQFKITSNSYLNHGLSLTEEAMTDWRKKEFIYENTLKVKYYSGSLWMARLKFLRLMYRKFSHFEFRDLKIVIKTFMSGKHPRC</sequence>
<organism evidence="1 2">
    <name type="scientific">Acinetobacter bouvetii</name>
    <dbReference type="NCBI Taxonomy" id="202951"/>
    <lineage>
        <taxon>Bacteria</taxon>
        <taxon>Pseudomonadati</taxon>
        <taxon>Pseudomonadota</taxon>
        <taxon>Gammaproteobacteria</taxon>
        <taxon>Moraxellales</taxon>
        <taxon>Moraxellaceae</taxon>
        <taxon>Acinetobacter</taxon>
    </lineage>
</organism>
<comment type="caution">
    <text evidence="1">The sequence shown here is derived from an EMBL/GenBank/DDBJ whole genome shotgun (WGS) entry which is preliminary data.</text>
</comment>
<keyword evidence="1" id="KW-0808">Transferase</keyword>
<reference evidence="1 2" key="1">
    <citation type="submission" date="2019-02" db="EMBL/GenBank/DDBJ databases">
        <title>The Batch Genome Submission of Acinetobacter spp. strains.</title>
        <authorList>
            <person name="Qin J."/>
            <person name="Hu Y."/>
            <person name="Ye H."/>
            <person name="Wei L."/>
            <person name="Feng Y."/>
            <person name="Zong Z."/>
        </authorList>
    </citation>
    <scope>NUCLEOTIDE SEQUENCE [LARGE SCALE GENOMIC DNA]</scope>
    <source>
        <strain evidence="1 2">WCHABo060081</strain>
    </source>
</reference>
<dbReference type="InterPro" id="IPR029044">
    <property type="entry name" value="Nucleotide-diphossugar_trans"/>
</dbReference>
<proteinExistence type="predicted"/>
<name>A0A4Q7B0C2_9GAMM</name>
<dbReference type="Proteomes" id="UP000293483">
    <property type="component" value="Unassembled WGS sequence"/>
</dbReference>
<evidence type="ECO:0000313" key="2">
    <source>
        <dbReference type="Proteomes" id="UP000293483"/>
    </source>
</evidence>